<dbReference type="OrthoDB" id="75375at2759"/>
<proteinExistence type="predicted"/>
<dbReference type="RefSeq" id="XP_012194864.1">
    <property type="nucleotide sequence ID" value="XM_012339474.1"/>
</dbReference>
<dbReference type="Proteomes" id="UP000030745">
    <property type="component" value="Unassembled WGS sequence"/>
</dbReference>
<dbReference type="KEGG" id="spar:SPRG_01250"/>
<name>A0A067CTD9_SAPPC</name>
<organism evidence="1 2">
    <name type="scientific">Saprolegnia parasitica (strain CBS 223.65)</name>
    <dbReference type="NCBI Taxonomy" id="695850"/>
    <lineage>
        <taxon>Eukaryota</taxon>
        <taxon>Sar</taxon>
        <taxon>Stramenopiles</taxon>
        <taxon>Oomycota</taxon>
        <taxon>Saprolegniomycetes</taxon>
        <taxon>Saprolegniales</taxon>
        <taxon>Saprolegniaceae</taxon>
        <taxon>Saprolegnia</taxon>
    </lineage>
</organism>
<dbReference type="VEuPathDB" id="FungiDB:SPRG_01250"/>
<gene>
    <name evidence="1" type="ORF">SPRG_01250</name>
</gene>
<dbReference type="InterPro" id="IPR011989">
    <property type="entry name" value="ARM-like"/>
</dbReference>
<dbReference type="SUPFAM" id="SSF48371">
    <property type="entry name" value="ARM repeat"/>
    <property type="match status" value="1"/>
</dbReference>
<dbReference type="AlphaFoldDB" id="A0A067CTD9"/>
<sequence>MMIRPSSRAECSLVADTLEPSSPSRTQSTKLLARAESRQLPPVVSCPPSISAEVAQSWSRSLLSGTAQEAARAIDELSAVVGRNAAAMDTVIAQGGVPALLHHMLRDQTLDEASPSLEVLHHLERFATTERRGVPDIRGAVGLHADTSLVVLERKNALRILFALGCLHDDPTRTSELIERLRSLLRNLWEPSTSDSIPLTLECLHFLASVSQYRAMLYGHLLSPVSEKPIVTEFLTKHPAAIIGSSLELLKSFMPAAPETVLVRNGVNGLVQLIAKGAEKERVTALLEELARHDSADEHAPDLVSSEIFKAIVALLSDPSGDDDQKVRAMGVMETLAKYQRVRRHLHRASVSPELFLVANLASPRPREQAERLLGTLIEAPEFAECVQV</sequence>
<keyword evidence="2" id="KW-1185">Reference proteome</keyword>
<dbReference type="GeneID" id="24123850"/>
<dbReference type="InterPro" id="IPR016024">
    <property type="entry name" value="ARM-type_fold"/>
</dbReference>
<dbReference type="Gene3D" id="1.25.10.10">
    <property type="entry name" value="Leucine-rich Repeat Variant"/>
    <property type="match status" value="1"/>
</dbReference>
<dbReference type="OMA" id="HHMLRDQ"/>
<dbReference type="EMBL" id="KK583191">
    <property type="protein sequence ID" value="KDO33974.1"/>
    <property type="molecule type" value="Genomic_DNA"/>
</dbReference>
<protein>
    <submittedName>
        <fullName evidence="1">Uncharacterized protein</fullName>
    </submittedName>
</protein>
<evidence type="ECO:0000313" key="1">
    <source>
        <dbReference type="EMBL" id="KDO33974.1"/>
    </source>
</evidence>
<evidence type="ECO:0000313" key="2">
    <source>
        <dbReference type="Proteomes" id="UP000030745"/>
    </source>
</evidence>
<accession>A0A067CTD9</accession>
<reference evidence="1 2" key="1">
    <citation type="journal article" date="2013" name="PLoS Genet.">
        <title>Distinctive expansion of potential virulence genes in the genome of the oomycete fish pathogen Saprolegnia parasitica.</title>
        <authorList>
            <person name="Jiang R.H."/>
            <person name="de Bruijn I."/>
            <person name="Haas B.J."/>
            <person name="Belmonte R."/>
            <person name="Lobach L."/>
            <person name="Christie J."/>
            <person name="van den Ackerveken G."/>
            <person name="Bottin A."/>
            <person name="Bulone V."/>
            <person name="Diaz-Moreno S.M."/>
            <person name="Dumas B."/>
            <person name="Fan L."/>
            <person name="Gaulin E."/>
            <person name="Govers F."/>
            <person name="Grenville-Briggs L.J."/>
            <person name="Horner N.R."/>
            <person name="Levin J.Z."/>
            <person name="Mammella M."/>
            <person name="Meijer H.J."/>
            <person name="Morris P."/>
            <person name="Nusbaum C."/>
            <person name="Oome S."/>
            <person name="Phillips A.J."/>
            <person name="van Rooyen D."/>
            <person name="Rzeszutek E."/>
            <person name="Saraiva M."/>
            <person name="Secombes C.J."/>
            <person name="Seidl M.F."/>
            <person name="Snel B."/>
            <person name="Stassen J.H."/>
            <person name="Sykes S."/>
            <person name="Tripathy S."/>
            <person name="van den Berg H."/>
            <person name="Vega-Arreguin J.C."/>
            <person name="Wawra S."/>
            <person name="Young S.K."/>
            <person name="Zeng Q."/>
            <person name="Dieguez-Uribeondo J."/>
            <person name="Russ C."/>
            <person name="Tyler B.M."/>
            <person name="van West P."/>
        </authorList>
    </citation>
    <scope>NUCLEOTIDE SEQUENCE [LARGE SCALE GENOMIC DNA]</scope>
    <source>
        <strain evidence="1 2">CBS 223.65</strain>
    </source>
</reference>